<feature type="transmembrane region" description="Helical" evidence="1">
    <location>
        <begin position="20"/>
        <end position="37"/>
    </location>
</feature>
<dbReference type="EMBL" id="PCXP01000021">
    <property type="protein sequence ID" value="PIR41784.1"/>
    <property type="molecule type" value="Genomic_DNA"/>
</dbReference>
<evidence type="ECO:0000313" key="2">
    <source>
        <dbReference type="EMBL" id="PIR41784.1"/>
    </source>
</evidence>
<dbReference type="AlphaFoldDB" id="A0A2H0R6X6"/>
<name>A0A2H0R6X6_9BACT</name>
<accession>A0A2H0R6X6</accession>
<keyword evidence="1" id="KW-0812">Transmembrane</keyword>
<evidence type="ECO:0000256" key="1">
    <source>
        <dbReference type="SAM" id="Phobius"/>
    </source>
</evidence>
<feature type="transmembrane region" description="Helical" evidence="1">
    <location>
        <begin position="44"/>
        <end position="62"/>
    </location>
</feature>
<keyword evidence="1" id="KW-1133">Transmembrane helix</keyword>
<feature type="transmembrane region" description="Helical" evidence="1">
    <location>
        <begin position="74"/>
        <end position="98"/>
    </location>
</feature>
<proteinExistence type="predicted"/>
<feature type="transmembrane region" description="Helical" evidence="1">
    <location>
        <begin position="144"/>
        <end position="168"/>
    </location>
</feature>
<evidence type="ECO:0000313" key="3">
    <source>
        <dbReference type="Proteomes" id="UP000230208"/>
    </source>
</evidence>
<reference evidence="2 3" key="1">
    <citation type="submission" date="2017-09" db="EMBL/GenBank/DDBJ databases">
        <title>Depth-based differentiation of microbial function through sediment-hosted aquifers and enrichment of novel symbionts in the deep terrestrial subsurface.</title>
        <authorList>
            <person name="Probst A.J."/>
            <person name="Ladd B."/>
            <person name="Jarett J.K."/>
            <person name="Geller-Mcgrath D.E."/>
            <person name="Sieber C.M."/>
            <person name="Emerson J.B."/>
            <person name="Anantharaman K."/>
            <person name="Thomas B.C."/>
            <person name="Malmstrom R."/>
            <person name="Stieglmeier M."/>
            <person name="Klingl A."/>
            <person name="Woyke T."/>
            <person name="Ryan C.M."/>
            <person name="Banfield J.F."/>
        </authorList>
    </citation>
    <scope>NUCLEOTIDE SEQUENCE [LARGE SCALE GENOMIC DNA]</scope>
    <source>
        <strain evidence="2">CG10_big_fil_rev_8_21_14_0_10_37_15</strain>
    </source>
</reference>
<keyword evidence="1" id="KW-0472">Membrane</keyword>
<feature type="transmembrane region" description="Helical" evidence="1">
    <location>
        <begin position="110"/>
        <end position="132"/>
    </location>
</feature>
<sequence length="180" mass="20639">METVNFYLAKFSNLNIGPEILFGLLVVISLFLFGLSLGRTRALVSLLAVYVAYVLRVIFPYFSELKKIAPNFSGAYIVSIAVFFVFYILAFFILNRTLIKRRLTMSEFSIFWIAFISFLQLGIFVSIVLNLVPANERIIFPEYLSGYFAGQKALFFWLTAPVVVLLLMRREKGSRKSKQD</sequence>
<evidence type="ECO:0008006" key="4">
    <source>
        <dbReference type="Google" id="ProtNLM"/>
    </source>
</evidence>
<protein>
    <recommendedName>
        <fullName evidence="4">Colicin V production protein</fullName>
    </recommendedName>
</protein>
<organism evidence="2 3">
    <name type="scientific">Candidatus Yanofskybacteria bacterium CG10_big_fil_rev_8_21_14_0_10_37_15</name>
    <dbReference type="NCBI Taxonomy" id="1975097"/>
    <lineage>
        <taxon>Bacteria</taxon>
        <taxon>Candidatus Yanofskyibacteriota</taxon>
    </lineage>
</organism>
<comment type="caution">
    <text evidence="2">The sequence shown here is derived from an EMBL/GenBank/DDBJ whole genome shotgun (WGS) entry which is preliminary data.</text>
</comment>
<gene>
    <name evidence="2" type="ORF">COV30_01970</name>
</gene>
<dbReference type="Proteomes" id="UP000230208">
    <property type="component" value="Unassembled WGS sequence"/>
</dbReference>